<dbReference type="AlphaFoldDB" id="A0A1I7WCV0"/>
<organism evidence="2 3">
    <name type="scientific">Heterorhabditis bacteriophora</name>
    <name type="common">Entomopathogenic nematode worm</name>
    <dbReference type="NCBI Taxonomy" id="37862"/>
    <lineage>
        <taxon>Eukaryota</taxon>
        <taxon>Metazoa</taxon>
        <taxon>Ecdysozoa</taxon>
        <taxon>Nematoda</taxon>
        <taxon>Chromadorea</taxon>
        <taxon>Rhabditida</taxon>
        <taxon>Rhabditina</taxon>
        <taxon>Rhabditomorpha</taxon>
        <taxon>Strongyloidea</taxon>
        <taxon>Heterorhabditidae</taxon>
        <taxon>Heterorhabditis</taxon>
    </lineage>
</organism>
<keyword evidence="2" id="KW-1185">Reference proteome</keyword>
<evidence type="ECO:0000313" key="3">
    <source>
        <dbReference type="WBParaSite" id="Hba_02563"/>
    </source>
</evidence>
<dbReference type="WBParaSite" id="Hba_02563">
    <property type="protein sequence ID" value="Hba_02563"/>
    <property type="gene ID" value="Hba_02563"/>
</dbReference>
<keyword evidence="1" id="KW-0732">Signal</keyword>
<dbReference type="PROSITE" id="PS51257">
    <property type="entry name" value="PROKAR_LIPOPROTEIN"/>
    <property type="match status" value="1"/>
</dbReference>
<dbReference type="Proteomes" id="UP000095283">
    <property type="component" value="Unplaced"/>
</dbReference>
<sequence>MRKLLLISLVTSFASSQSCKTTPFIACTNNLAESVGMNSSLAQNLFKDYTLMYDWFLYQWGLNPGNISGMLRVCNGLEQFNGCIAGNKACLDVQNLVENTDINNAFFIDGTLAMYTFNCGPGINIIILFFNGSYLDTHHRIEGNTHLFKIPNYKDLVNGEIITVEGQWMKD</sequence>
<name>A0A1I7WCV0_HETBA</name>
<evidence type="ECO:0000313" key="2">
    <source>
        <dbReference type="Proteomes" id="UP000095283"/>
    </source>
</evidence>
<evidence type="ECO:0000256" key="1">
    <source>
        <dbReference type="SAM" id="SignalP"/>
    </source>
</evidence>
<feature type="chain" id="PRO_5009310594" evidence="1">
    <location>
        <begin position="17"/>
        <end position="171"/>
    </location>
</feature>
<proteinExistence type="predicted"/>
<reference evidence="3" key="1">
    <citation type="submission" date="2016-11" db="UniProtKB">
        <authorList>
            <consortium name="WormBaseParasite"/>
        </authorList>
    </citation>
    <scope>IDENTIFICATION</scope>
</reference>
<protein>
    <submittedName>
        <fullName evidence="3">Hce2 domain-containing protein</fullName>
    </submittedName>
</protein>
<feature type="signal peptide" evidence="1">
    <location>
        <begin position="1"/>
        <end position="16"/>
    </location>
</feature>
<accession>A0A1I7WCV0</accession>